<dbReference type="InterPro" id="IPR006657">
    <property type="entry name" value="MoPterin_dinucl-bd_dom"/>
</dbReference>
<dbReference type="RefSeq" id="WP_380715976.1">
    <property type="nucleotide sequence ID" value="NZ_JBHSGI010000002.1"/>
</dbReference>
<gene>
    <name evidence="9" type="ORF">ACFO5X_04195</name>
</gene>
<evidence type="ECO:0000256" key="1">
    <source>
        <dbReference type="ARBA" id="ARBA00001942"/>
    </source>
</evidence>
<dbReference type="InterPro" id="IPR041954">
    <property type="entry name" value="CT_DMSOR/BSOR/TMAOR"/>
</dbReference>
<evidence type="ECO:0000256" key="2">
    <source>
        <dbReference type="ARBA" id="ARBA00010312"/>
    </source>
</evidence>
<keyword evidence="4" id="KW-0479">Metal-binding</keyword>
<dbReference type="CDD" id="cd02793">
    <property type="entry name" value="MopB_CT_DMSOR-BSOR-TMAOR"/>
    <property type="match status" value="1"/>
</dbReference>
<dbReference type="Gene3D" id="2.40.40.20">
    <property type="match status" value="1"/>
</dbReference>
<keyword evidence="3" id="KW-0500">Molybdenum</keyword>
<organism evidence="9 10">
    <name type="scientific">Seohaeicola nanhaiensis</name>
    <dbReference type="NCBI Taxonomy" id="1387282"/>
    <lineage>
        <taxon>Bacteria</taxon>
        <taxon>Pseudomonadati</taxon>
        <taxon>Pseudomonadota</taxon>
        <taxon>Alphaproteobacteria</taxon>
        <taxon>Rhodobacterales</taxon>
        <taxon>Roseobacteraceae</taxon>
        <taxon>Seohaeicola</taxon>
    </lineage>
</organism>
<evidence type="ECO:0000256" key="4">
    <source>
        <dbReference type="ARBA" id="ARBA00022723"/>
    </source>
</evidence>
<evidence type="ECO:0000313" key="9">
    <source>
        <dbReference type="EMBL" id="MFC4667744.1"/>
    </source>
</evidence>
<dbReference type="Gene3D" id="3.40.228.10">
    <property type="entry name" value="Dimethylsulfoxide Reductase, domain 2"/>
    <property type="match status" value="1"/>
</dbReference>
<name>A0ABV9KCG1_9RHOB</name>
<comment type="cofactor">
    <cofactor evidence="1">
        <name>Mo-bis(molybdopterin guanine dinucleotide)</name>
        <dbReference type="ChEBI" id="CHEBI:60539"/>
    </cofactor>
</comment>
<comment type="similarity">
    <text evidence="2">Belongs to the prokaryotic molybdopterin-containing oxidoreductase family.</text>
</comment>
<dbReference type="CDD" id="cd02769">
    <property type="entry name" value="MopB_DMSOR-BSOR-TMAOR"/>
    <property type="match status" value="1"/>
</dbReference>
<evidence type="ECO:0000256" key="6">
    <source>
        <dbReference type="SAM" id="MobiDB-lite"/>
    </source>
</evidence>
<keyword evidence="5" id="KW-0560">Oxidoreductase</keyword>
<dbReference type="InterPro" id="IPR006656">
    <property type="entry name" value="Mopterin_OxRdtase"/>
</dbReference>
<evidence type="ECO:0000259" key="8">
    <source>
        <dbReference type="Pfam" id="PF01568"/>
    </source>
</evidence>
<evidence type="ECO:0000259" key="7">
    <source>
        <dbReference type="Pfam" id="PF00384"/>
    </source>
</evidence>
<dbReference type="PANTHER" id="PTHR43742">
    <property type="entry name" value="TRIMETHYLAMINE-N-OXIDE REDUCTASE"/>
    <property type="match status" value="1"/>
</dbReference>
<dbReference type="Proteomes" id="UP001595973">
    <property type="component" value="Unassembled WGS sequence"/>
</dbReference>
<comment type="caution">
    <text evidence="9">The sequence shown here is derived from an EMBL/GenBank/DDBJ whole genome shotgun (WGS) entry which is preliminary data.</text>
</comment>
<sequence length="765" mass="83599">MTLFTSAHWGIRTAETGTDGQIRLTPWPGDPDPNVIGLDQLEAGVQAIRVRRPSVRKSWLDGGPGSRPDLRGRDPFVEIGWDEALDLAAAEIDRVRKTHGNGSIFGGSYGWSSAGRFHHAQSQVHRFLNAAGGYVRHENSYSLGAARVILPHVIAPMPYVMANHTSWDVLRDHTQLLLCFGGVPWKNAQISAGGVLRHHVRPGIDAMRAAGIRMVNVGPVGDNLDNSAAEWVPCRPNTDTAVLLGMAHVLQDEGLADRAFLDRYCTGYDRFLAYLTGAADGTARTPEWAEHISGVPADTIRQLARNAAANRTMLNMSWSLQRASHGEQPVWALVAVAAMLGQIGLPGGGFGFGYGAANTLGSNEGLLAGPTLPQGRNAVADFIPVARIADMLLSPGETYLYDGQTRTYADIRLIYWAGGNPWHHHQDLNRLERAWHKPETVIVNEQYWTATAKHADIVLPATIPAERDDIGYSTREGHMVAMRQLLPPLGDARDDYDIFTDLSRRLDCEETFTEGRDSAAWLRKLYEQNRGVLARQGIDIPDYDQFREIGLIDFADQQGPVVMFDAFRADPEANRLSTPSGRIEIFSETIDSFGLADCPGHPSWLEPDEWLGGLPQGDDRLHLLSDQPERKLHSQLDASAHSRDNKVDGREQVHLNPADAAARGIADGDVVELSNDRGACLAAARLNDRIMPGVARLSTGAWHDPDESGRDRHGNPNVLTLDKGTSGLAQGSVAQTCLVRITGPVNAPPCTTAFDLPRFVSREES</sequence>
<dbReference type="EMBL" id="JBHSGI010000002">
    <property type="protein sequence ID" value="MFC4667744.1"/>
    <property type="molecule type" value="Genomic_DNA"/>
</dbReference>
<dbReference type="Pfam" id="PF00384">
    <property type="entry name" value="Molybdopterin"/>
    <property type="match status" value="1"/>
</dbReference>
<evidence type="ECO:0000313" key="10">
    <source>
        <dbReference type="Proteomes" id="UP001595973"/>
    </source>
</evidence>
<dbReference type="Gene3D" id="3.90.55.10">
    <property type="entry name" value="Dimethylsulfoxide Reductase, domain 3"/>
    <property type="match status" value="1"/>
</dbReference>
<protein>
    <submittedName>
        <fullName evidence="9">Molybdopterin guanine dinucleotide-containing S/N-oxide reductase</fullName>
    </submittedName>
</protein>
<feature type="domain" description="Molybdopterin dinucleotide-binding" evidence="8">
    <location>
        <begin position="621"/>
        <end position="737"/>
    </location>
</feature>
<dbReference type="SUPFAM" id="SSF50692">
    <property type="entry name" value="ADC-like"/>
    <property type="match status" value="1"/>
</dbReference>
<accession>A0ABV9KCG1</accession>
<dbReference type="SUPFAM" id="SSF53706">
    <property type="entry name" value="Formate dehydrogenase/DMSO reductase, domains 1-3"/>
    <property type="match status" value="1"/>
</dbReference>
<dbReference type="InterPro" id="IPR009010">
    <property type="entry name" value="Asp_de-COase-like_dom_sf"/>
</dbReference>
<evidence type="ECO:0000256" key="3">
    <source>
        <dbReference type="ARBA" id="ARBA00022505"/>
    </source>
</evidence>
<proteinExistence type="inferred from homology"/>
<evidence type="ECO:0000256" key="5">
    <source>
        <dbReference type="ARBA" id="ARBA00023002"/>
    </source>
</evidence>
<dbReference type="Gene3D" id="3.40.50.740">
    <property type="match status" value="1"/>
</dbReference>
<feature type="domain" description="Molybdopterin oxidoreductase" evidence="7">
    <location>
        <begin position="49"/>
        <end position="504"/>
    </location>
</feature>
<dbReference type="Pfam" id="PF01568">
    <property type="entry name" value="Molydop_binding"/>
    <property type="match status" value="1"/>
</dbReference>
<feature type="region of interest" description="Disordered" evidence="6">
    <location>
        <begin position="632"/>
        <end position="651"/>
    </location>
</feature>
<dbReference type="InterPro" id="IPR050612">
    <property type="entry name" value="Prok_Mopterin_Oxidored"/>
</dbReference>
<keyword evidence="10" id="KW-1185">Reference proteome</keyword>
<dbReference type="PANTHER" id="PTHR43742:SF10">
    <property type="entry name" value="TRIMETHYLAMINE-N-OXIDE REDUCTASE 2"/>
    <property type="match status" value="1"/>
</dbReference>
<reference evidence="10" key="1">
    <citation type="journal article" date="2019" name="Int. J. Syst. Evol. Microbiol.">
        <title>The Global Catalogue of Microorganisms (GCM) 10K type strain sequencing project: providing services to taxonomists for standard genome sequencing and annotation.</title>
        <authorList>
            <consortium name="The Broad Institute Genomics Platform"/>
            <consortium name="The Broad Institute Genome Sequencing Center for Infectious Disease"/>
            <person name="Wu L."/>
            <person name="Ma J."/>
        </authorList>
    </citation>
    <scope>NUCLEOTIDE SEQUENCE [LARGE SCALE GENOMIC DNA]</scope>
    <source>
        <strain evidence="10">CGMCC 4.7283</strain>
    </source>
</reference>